<feature type="region of interest" description="Disordered" evidence="3">
    <location>
        <begin position="1"/>
        <end position="23"/>
    </location>
</feature>
<dbReference type="PANTHER" id="PTHR24346:SF30">
    <property type="entry name" value="MATERNAL EMBRYONIC LEUCINE ZIPPER KINASE"/>
    <property type="match status" value="1"/>
</dbReference>
<evidence type="ECO:0000313" key="5">
    <source>
        <dbReference type="EMBL" id="KAJ4456913.1"/>
    </source>
</evidence>
<keyword evidence="1" id="KW-0547">Nucleotide-binding</keyword>
<dbReference type="SUPFAM" id="SSF56112">
    <property type="entry name" value="Protein kinase-like (PK-like)"/>
    <property type="match status" value="1"/>
</dbReference>
<gene>
    <name evidence="5" type="ORF">PAPYR_7729</name>
</gene>
<dbReference type="SMART" id="SM00220">
    <property type="entry name" value="S_TKc"/>
    <property type="match status" value="1"/>
</dbReference>
<proteinExistence type="predicted"/>
<dbReference type="PROSITE" id="PS50011">
    <property type="entry name" value="PROTEIN_KINASE_DOM"/>
    <property type="match status" value="1"/>
</dbReference>
<dbReference type="InterPro" id="IPR011009">
    <property type="entry name" value="Kinase-like_dom_sf"/>
</dbReference>
<evidence type="ECO:0000259" key="4">
    <source>
        <dbReference type="PROSITE" id="PS50011"/>
    </source>
</evidence>
<dbReference type="Proteomes" id="UP001141327">
    <property type="component" value="Unassembled WGS sequence"/>
</dbReference>
<protein>
    <recommendedName>
        <fullName evidence="4">Protein kinase domain-containing protein</fullName>
    </recommendedName>
</protein>
<feature type="domain" description="Protein kinase" evidence="4">
    <location>
        <begin position="1"/>
        <end position="271"/>
    </location>
</feature>
<organism evidence="5 6">
    <name type="scientific">Paratrimastix pyriformis</name>
    <dbReference type="NCBI Taxonomy" id="342808"/>
    <lineage>
        <taxon>Eukaryota</taxon>
        <taxon>Metamonada</taxon>
        <taxon>Preaxostyla</taxon>
        <taxon>Paratrimastigidae</taxon>
        <taxon>Paratrimastix</taxon>
    </lineage>
</organism>
<evidence type="ECO:0000313" key="6">
    <source>
        <dbReference type="Proteomes" id="UP001141327"/>
    </source>
</evidence>
<dbReference type="Gene3D" id="1.10.510.10">
    <property type="entry name" value="Transferase(Phosphotransferase) domain 1"/>
    <property type="match status" value="1"/>
</dbReference>
<keyword evidence="2" id="KW-0067">ATP-binding</keyword>
<dbReference type="EMBL" id="JAPMOS010000058">
    <property type="protein sequence ID" value="KAJ4456913.1"/>
    <property type="molecule type" value="Genomic_DNA"/>
</dbReference>
<evidence type="ECO:0000256" key="3">
    <source>
        <dbReference type="SAM" id="MobiDB-lite"/>
    </source>
</evidence>
<name>A0ABQ8UCB2_9EUKA</name>
<dbReference type="Pfam" id="PF00069">
    <property type="entry name" value="Pkinase"/>
    <property type="match status" value="1"/>
</dbReference>
<accession>A0ABQ8UCB2</accession>
<sequence>MQQPPVNAWIKKTRSRTERREAPQLSDPFLRKEYLLEETVDVDAARREFELQKELNNDHILKPFFFYEPSAETKDRPVLIMEFCRGSMMDMMAPDLGEFPMSLAGFYFRQLCSALVELDAHHIIHRRVALSTMLLDAHFNVKVAIPRGWIRLFHLTITAPLALLQLAGFDYAKKVGPGEVTATVRGMRAYMAPEGATPGYTSKVDVWAAGVVLYVLLMGEAPFPTPEPLPAEAWPPVEARAGPEAARLLQGMLQVDPEARLSIEQEGYPAATEEAERIMKDRAMARRKLAGGRRGGHHEEKPRV</sequence>
<comment type="caution">
    <text evidence="5">The sequence shown here is derived from an EMBL/GenBank/DDBJ whole genome shotgun (WGS) entry which is preliminary data.</text>
</comment>
<evidence type="ECO:0000256" key="2">
    <source>
        <dbReference type="ARBA" id="ARBA00022840"/>
    </source>
</evidence>
<dbReference type="InterPro" id="IPR000719">
    <property type="entry name" value="Prot_kinase_dom"/>
</dbReference>
<reference evidence="5" key="1">
    <citation type="journal article" date="2022" name="bioRxiv">
        <title>Genomics of Preaxostyla Flagellates Illuminates Evolutionary Transitions and the Path Towards Mitochondrial Loss.</title>
        <authorList>
            <person name="Novak L.V.F."/>
            <person name="Treitli S.C."/>
            <person name="Pyrih J."/>
            <person name="Halakuc P."/>
            <person name="Pipaliya S.V."/>
            <person name="Vacek V."/>
            <person name="Brzon O."/>
            <person name="Soukal P."/>
            <person name="Eme L."/>
            <person name="Dacks J.B."/>
            <person name="Karnkowska A."/>
            <person name="Elias M."/>
            <person name="Hampl V."/>
        </authorList>
    </citation>
    <scope>NUCLEOTIDE SEQUENCE</scope>
    <source>
        <strain evidence="5">RCP-MX</strain>
    </source>
</reference>
<keyword evidence="6" id="KW-1185">Reference proteome</keyword>
<dbReference type="PANTHER" id="PTHR24346">
    <property type="entry name" value="MAP/MICROTUBULE AFFINITY-REGULATING KINASE"/>
    <property type="match status" value="1"/>
</dbReference>
<evidence type="ECO:0000256" key="1">
    <source>
        <dbReference type="ARBA" id="ARBA00022741"/>
    </source>
</evidence>